<dbReference type="InterPro" id="IPR011004">
    <property type="entry name" value="Trimer_LpxA-like_sf"/>
</dbReference>
<evidence type="ECO:0000256" key="1">
    <source>
        <dbReference type="ARBA" id="ARBA00013235"/>
    </source>
</evidence>
<dbReference type="PANTHER" id="PTHR43300:SF12">
    <property type="entry name" value="CHLORAMPHENICOL ACETYLTRANSFERASE"/>
    <property type="match status" value="1"/>
</dbReference>
<dbReference type="EMBL" id="FQXU01000019">
    <property type="protein sequence ID" value="SHI73808.1"/>
    <property type="molecule type" value="Genomic_DNA"/>
</dbReference>
<dbReference type="InterPro" id="IPR050179">
    <property type="entry name" value="Trans_hexapeptide_repeat"/>
</dbReference>
<evidence type="ECO:0000256" key="5">
    <source>
        <dbReference type="ARBA" id="ARBA00023315"/>
    </source>
</evidence>
<evidence type="ECO:0000256" key="3">
    <source>
        <dbReference type="ARBA" id="ARBA00022679"/>
    </source>
</evidence>
<reference evidence="7 8" key="1">
    <citation type="submission" date="2016-11" db="EMBL/GenBank/DDBJ databases">
        <authorList>
            <person name="Jaros S."/>
            <person name="Januszkiewicz K."/>
            <person name="Wedrychowicz H."/>
        </authorList>
    </citation>
    <scope>NUCLEOTIDE SEQUENCE [LARGE SCALE GENOMIC DNA]</scope>
    <source>
        <strain evidence="7 8">DSM 6191</strain>
    </source>
</reference>
<sequence>MDSFYSRDELNLLGLKQFGDNVLISKKASIYSPEKICLGNNVRIDDFCILSGNIIIKDYVHIAAYCGLFAGNSLIFIDSFTTMSSRGAIYAISDDYSGEYMTNPMIRDEFRNIQEESVKIGKHVIIGTNSTILPGVKIEEGCSFGACSLILEDCEEWTIYVGIPIKKIRKRKNNLLRYEEIINSER</sequence>
<organism evidence="7 8">
    <name type="scientific">Clostridium intestinale DSM 6191</name>
    <dbReference type="NCBI Taxonomy" id="1121320"/>
    <lineage>
        <taxon>Bacteria</taxon>
        <taxon>Bacillati</taxon>
        <taxon>Bacillota</taxon>
        <taxon>Clostridia</taxon>
        <taxon>Eubacteriales</taxon>
        <taxon>Clostridiaceae</taxon>
        <taxon>Clostridium</taxon>
    </lineage>
</organism>
<keyword evidence="5" id="KW-0012">Acyltransferase</keyword>
<gene>
    <name evidence="7" type="ORF">SAMN02745941_04254</name>
</gene>
<dbReference type="GO" id="GO:0008811">
    <property type="term" value="F:chloramphenicol O-acetyltransferase activity"/>
    <property type="evidence" value="ECO:0007669"/>
    <property type="project" value="UniProtKB-EC"/>
</dbReference>
<dbReference type="CDD" id="cd04647">
    <property type="entry name" value="LbH_MAT_like"/>
    <property type="match status" value="1"/>
</dbReference>
<evidence type="ECO:0000256" key="2">
    <source>
        <dbReference type="ARBA" id="ARBA00020291"/>
    </source>
</evidence>
<dbReference type="AlphaFoldDB" id="A0A1M6DLD6"/>
<evidence type="ECO:0000313" key="7">
    <source>
        <dbReference type="EMBL" id="SHI73808.1"/>
    </source>
</evidence>
<keyword evidence="3 7" id="KW-0808">Transferase</keyword>
<dbReference type="GO" id="GO:0046677">
    <property type="term" value="P:response to antibiotic"/>
    <property type="evidence" value="ECO:0007669"/>
    <property type="project" value="UniProtKB-KW"/>
</dbReference>
<dbReference type="InterPro" id="IPR001451">
    <property type="entry name" value="Hexapep"/>
</dbReference>
<dbReference type="EC" id="2.3.1.28" evidence="1"/>
<dbReference type="RefSeq" id="WP_073022569.1">
    <property type="nucleotide sequence ID" value="NZ_FQXU01000019.1"/>
</dbReference>
<dbReference type="Proteomes" id="UP000184241">
    <property type="component" value="Unassembled WGS sequence"/>
</dbReference>
<accession>A0A1M6DLD6</accession>
<evidence type="ECO:0000256" key="6">
    <source>
        <dbReference type="ARBA" id="ARBA00047633"/>
    </source>
</evidence>
<dbReference type="PANTHER" id="PTHR43300">
    <property type="entry name" value="ACETYLTRANSFERASE"/>
    <property type="match status" value="1"/>
</dbReference>
<protein>
    <recommendedName>
        <fullName evidence="2">Chloramphenicol acetyltransferase</fullName>
        <ecNumber evidence="1">2.3.1.28</ecNumber>
    </recommendedName>
</protein>
<dbReference type="SUPFAM" id="SSF51161">
    <property type="entry name" value="Trimeric LpxA-like enzymes"/>
    <property type="match status" value="1"/>
</dbReference>
<proteinExistence type="predicted"/>
<dbReference type="Pfam" id="PF00132">
    <property type="entry name" value="Hexapep"/>
    <property type="match status" value="1"/>
</dbReference>
<evidence type="ECO:0000256" key="4">
    <source>
        <dbReference type="ARBA" id="ARBA00023251"/>
    </source>
</evidence>
<evidence type="ECO:0000313" key="8">
    <source>
        <dbReference type="Proteomes" id="UP000184241"/>
    </source>
</evidence>
<dbReference type="Gene3D" id="2.160.10.10">
    <property type="entry name" value="Hexapeptide repeat proteins"/>
    <property type="match status" value="1"/>
</dbReference>
<name>A0A1M6DLD6_9CLOT</name>
<keyword evidence="4" id="KW-0046">Antibiotic resistance</keyword>
<comment type="catalytic activity">
    <reaction evidence="6">
        <text>chloramphenicol + acetyl-CoA = chloramphenicol 3-acetate + CoA</text>
        <dbReference type="Rhea" id="RHEA:18421"/>
        <dbReference type="ChEBI" id="CHEBI:16730"/>
        <dbReference type="ChEBI" id="CHEBI:17698"/>
        <dbReference type="ChEBI" id="CHEBI:57287"/>
        <dbReference type="ChEBI" id="CHEBI:57288"/>
        <dbReference type="EC" id="2.3.1.28"/>
    </reaction>
</comment>